<accession>A0A0R1E960</accession>
<organism evidence="1 2">
    <name type="scientific">Drosophila yakuba</name>
    <name type="common">Fruit fly</name>
    <dbReference type="NCBI Taxonomy" id="7245"/>
    <lineage>
        <taxon>Eukaryota</taxon>
        <taxon>Metazoa</taxon>
        <taxon>Ecdysozoa</taxon>
        <taxon>Arthropoda</taxon>
        <taxon>Hexapoda</taxon>
        <taxon>Insecta</taxon>
        <taxon>Pterygota</taxon>
        <taxon>Neoptera</taxon>
        <taxon>Endopterygota</taxon>
        <taxon>Diptera</taxon>
        <taxon>Brachycera</taxon>
        <taxon>Muscomorpha</taxon>
        <taxon>Ephydroidea</taxon>
        <taxon>Drosophilidae</taxon>
        <taxon>Drosophila</taxon>
        <taxon>Sophophora</taxon>
    </lineage>
</organism>
<evidence type="ECO:0000313" key="2">
    <source>
        <dbReference type="Proteomes" id="UP000002282"/>
    </source>
</evidence>
<dbReference type="AlphaFoldDB" id="A0A0R1E960"/>
<proteinExistence type="predicted"/>
<gene>
    <name evidence="1" type="primary">Dyak\GE29144</name>
    <name evidence="1" type="synonym">GE29144</name>
    <name evidence="1" type="ORF">Dyak_GE29144</name>
</gene>
<reference evidence="1 2" key="2">
    <citation type="journal article" date="2007" name="PLoS Biol.">
        <title>Principles of genome evolution in the Drosophila melanogaster species group.</title>
        <authorList>
            <person name="Ranz J.M."/>
            <person name="Maurin D."/>
            <person name="Chan Y.S."/>
            <person name="von Grotthuss M."/>
            <person name="Hillier L.W."/>
            <person name="Roote J."/>
            <person name="Ashburner M."/>
            <person name="Bergman C.M."/>
        </authorList>
    </citation>
    <scope>NUCLEOTIDE SEQUENCE [LARGE SCALE GENOMIC DNA]</scope>
    <source>
        <strain evidence="2">Tai18E2 / Tucson 14021-0261.01</strain>
    </source>
</reference>
<reference evidence="1 2" key="1">
    <citation type="journal article" date="2007" name="Nature">
        <title>Evolution of genes and genomes on the Drosophila phylogeny.</title>
        <authorList>
            <consortium name="Drosophila 12 Genomes Consortium"/>
            <person name="Clark A.G."/>
            <person name="Eisen M.B."/>
            <person name="Smith D.R."/>
            <person name="Bergman C.M."/>
            <person name="Oliver B."/>
            <person name="Markow T.A."/>
            <person name="Kaufman T.C."/>
            <person name="Kellis M."/>
            <person name="Gelbart W."/>
            <person name="Iyer V.N."/>
            <person name="Pollard D.A."/>
            <person name="Sackton T.B."/>
            <person name="Larracuente A.M."/>
            <person name="Singh N.D."/>
            <person name="Abad J.P."/>
            <person name="Abt D.N."/>
            <person name="Adryan B."/>
            <person name="Aguade M."/>
            <person name="Akashi H."/>
            <person name="Anderson W.W."/>
            <person name="Aquadro C.F."/>
            <person name="Ardell D.H."/>
            <person name="Arguello R."/>
            <person name="Artieri C.G."/>
            <person name="Barbash D.A."/>
            <person name="Barker D."/>
            <person name="Barsanti P."/>
            <person name="Batterham P."/>
            <person name="Batzoglou S."/>
            <person name="Begun D."/>
            <person name="Bhutkar A."/>
            <person name="Blanco E."/>
            <person name="Bosak S.A."/>
            <person name="Bradley R.K."/>
            <person name="Brand A.D."/>
            <person name="Brent M.R."/>
            <person name="Brooks A.N."/>
            <person name="Brown R.H."/>
            <person name="Butlin R.K."/>
            <person name="Caggese C."/>
            <person name="Calvi B.R."/>
            <person name="Bernardo de Carvalho A."/>
            <person name="Caspi A."/>
            <person name="Castrezana S."/>
            <person name="Celniker S.E."/>
            <person name="Chang J.L."/>
            <person name="Chapple C."/>
            <person name="Chatterji S."/>
            <person name="Chinwalla A."/>
            <person name="Civetta A."/>
            <person name="Clifton S.W."/>
            <person name="Comeron J.M."/>
            <person name="Costello J.C."/>
            <person name="Coyne J.A."/>
            <person name="Daub J."/>
            <person name="David R.G."/>
            <person name="Delcher A.L."/>
            <person name="Delehaunty K."/>
            <person name="Do C.B."/>
            <person name="Ebling H."/>
            <person name="Edwards K."/>
            <person name="Eickbush T."/>
            <person name="Evans J.D."/>
            <person name="Filipski A."/>
            <person name="Findeiss S."/>
            <person name="Freyhult E."/>
            <person name="Fulton L."/>
            <person name="Fulton R."/>
            <person name="Garcia A.C."/>
            <person name="Gardiner A."/>
            <person name="Garfield D.A."/>
            <person name="Garvin B.E."/>
            <person name="Gibson G."/>
            <person name="Gilbert D."/>
            <person name="Gnerre S."/>
            <person name="Godfrey J."/>
            <person name="Good R."/>
            <person name="Gotea V."/>
            <person name="Gravely B."/>
            <person name="Greenberg A.J."/>
            <person name="Griffiths-Jones S."/>
            <person name="Gross S."/>
            <person name="Guigo R."/>
            <person name="Gustafson E.A."/>
            <person name="Haerty W."/>
            <person name="Hahn M.W."/>
            <person name="Halligan D.L."/>
            <person name="Halpern A.L."/>
            <person name="Halter G.M."/>
            <person name="Han M.V."/>
            <person name="Heger A."/>
            <person name="Hillier L."/>
            <person name="Hinrichs A.S."/>
            <person name="Holmes I."/>
            <person name="Hoskins R.A."/>
            <person name="Hubisz M.J."/>
            <person name="Hultmark D."/>
            <person name="Huntley M.A."/>
            <person name="Jaffe D.B."/>
            <person name="Jagadeeshan S."/>
            <person name="Jeck W.R."/>
            <person name="Johnson J."/>
            <person name="Jones C.D."/>
            <person name="Jordan W.C."/>
            <person name="Karpen G.H."/>
            <person name="Kataoka E."/>
            <person name="Keightley P.D."/>
            <person name="Kheradpour P."/>
            <person name="Kirkness E.F."/>
            <person name="Koerich L.B."/>
            <person name="Kristiansen K."/>
            <person name="Kudrna D."/>
            <person name="Kulathinal R.J."/>
            <person name="Kumar S."/>
            <person name="Kwok R."/>
            <person name="Lander E."/>
            <person name="Langley C.H."/>
            <person name="Lapoint R."/>
            <person name="Lazzaro B.P."/>
            <person name="Lee S.J."/>
            <person name="Levesque L."/>
            <person name="Li R."/>
            <person name="Lin C.F."/>
            <person name="Lin M.F."/>
            <person name="Lindblad-Toh K."/>
            <person name="Llopart A."/>
            <person name="Long M."/>
            <person name="Low L."/>
            <person name="Lozovsky E."/>
            <person name="Lu J."/>
            <person name="Luo M."/>
            <person name="Machado C.A."/>
            <person name="Makalowski W."/>
            <person name="Marzo M."/>
            <person name="Matsuda M."/>
            <person name="Matzkin L."/>
            <person name="McAllister B."/>
            <person name="McBride C.S."/>
            <person name="McKernan B."/>
            <person name="McKernan K."/>
            <person name="Mendez-Lago M."/>
            <person name="Minx P."/>
            <person name="Mollenhauer M.U."/>
            <person name="Montooth K."/>
            <person name="Mount S.M."/>
            <person name="Mu X."/>
            <person name="Myers E."/>
            <person name="Negre B."/>
            <person name="Newfeld S."/>
            <person name="Nielsen R."/>
            <person name="Noor M.A."/>
            <person name="O'Grady P."/>
            <person name="Pachter L."/>
            <person name="Papaceit M."/>
            <person name="Parisi M.J."/>
            <person name="Parisi M."/>
            <person name="Parts L."/>
            <person name="Pedersen J.S."/>
            <person name="Pesole G."/>
            <person name="Phillippy A.M."/>
            <person name="Ponting C.P."/>
            <person name="Pop M."/>
            <person name="Porcelli D."/>
            <person name="Powell J.R."/>
            <person name="Prohaska S."/>
            <person name="Pruitt K."/>
            <person name="Puig M."/>
            <person name="Quesneville H."/>
            <person name="Ram K.R."/>
            <person name="Rand D."/>
            <person name="Rasmussen M.D."/>
            <person name="Reed L.K."/>
            <person name="Reenan R."/>
            <person name="Reily A."/>
            <person name="Remington K.A."/>
            <person name="Rieger T.T."/>
            <person name="Ritchie M.G."/>
            <person name="Robin C."/>
            <person name="Rogers Y.H."/>
            <person name="Rohde C."/>
            <person name="Rozas J."/>
            <person name="Rubenfield M.J."/>
            <person name="Ruiz A."/>
            <person name="Russo S."/>
            <person name="Salzberg S.L."/>
            <person name="Sanchez-Gracia A."/>
            <person name="Saranga D.J."/>
            <person name="Sato H."/>
            <person name="Schaeffer S.W."/>
            <person name="Schatz M.C."/>
            <person name="Schlenke T."/>
            <person name="Schwartz R."/>
            <person name="Segarra C."/>
            <person name="Singh R.S."/>
            <person name="Sirot L."/>
            <person name="Sirota M."/>
            <person name="Sisneros N.B."/>
            <person name="Smith C.D."/>
            <person name="Smith T.F."/>
            <person name="Spieth J."/>
            <person name="Stage D.E."/>
            <person name="Stark A."/>
            <person name="Stephan W."/>
            <person name="Strausberg R.L."/>
            <person name="Strempel S."/>
            <person name="Sturgill D."/>
            <person name="Sutton G."/>
            <person name="Sutton G.G."/>
            <person name="Tao W."/>
            <person name="Teichmann S."/>
            <person name="Tobari Y.N."/>
            <person name="Tomimura Y."/>
            <person name="Tsolas J.M."/>
            <person name="Valente V.L."/>
            <person name="Venter E."/>
            <person name="Venter J.C."/>
            <person name="Vicario S."/>
            <person name="Vieira F.G."/>
            <person name="Vilella A.J."/>
            <person name="Villasante A."/>
            <person name="Walenz B."/>
            <person name="Wang J."/>
            <person name="Wasserman M."/>
            <person name="Watts T."/>
            <person name="Wilson D."/>
            <person name="Wilson R.K."/>
            <person name="Wing R.A."/>
            <person name="Wolfner M.F."/>
            <person name="Wong A."/>
            <person name="Wong G.K."/>
            <person name="Wu C.I."/>
            <person name="Wu G."/>
            <person name="Yamamoto D."/>
            <person name="Yang H.P."/>
            <person name="Yang S.P."/>
            <person name="Yorke J.A."/>
            <person name="Yoshida K."/>
            <person name="Zdobnov E."/>
            <person name="Zhang P."/>
            <person name="Zhang Y."/>
            <person name="Zimin A.V."/>
            <person name="Baldwin J."/>
            <person name="Abdouelleil A."/>
            <person name="Abdulkadir J."/>
            <person name="Abebe A."/>
            <person name="Abera B."/>
            <person name="Abreu J."/>
            <person name="Acer S.C."/>
            <person name="Aftuck L."/>
            <person name="Alexander A."/>
            <person name="An P."/>
            <person name="Anderson E."/>
            <person name="Anderson S."/>
            <person name="Arachi H."/>
            <person name="Azer M."/>
            <person name="Bachantsang P."/>
            <person name="Barry A."/>
            <person name="Bayul T."/>
            <person name="Berlin A."/>
            <person name="Bessette D."/>
            <person name="Bloom T."/>
            <person name="Blye J."/>
            <person name="Boguslavskiy L."/>
            <person name="Bonnet C."/>
            <person name="Boukhgalter B."/>
            <person name="Bourzgui I."/>
            <person name="Brown A."/>
            <person name="Cahill P."/>
            <person name="Channer S."/>
            <person name="Cheshatsang Y."/>
            <person name="Chuda L."/>
            <person name="Citroen M."/>
            <person name="Collymore A."/>
            <person name="Cooke P."/>
            <person name="Costello M."/>
            <person name="D'Aco K."/>
            <person name="Daza R."/>
            <person name="De Haan G."/>
            <person name="DeGray S."/>
            <person name="DeMaso C."/>
            <person name="Dhargay N."/>
            <person name="Dooley K."/>
            <person name="Dooley E."/>
            <person name="Doricent M."/>
            <person name="Dorje P."/>
            <person name="Dorjee K."/>
            <person name="Dupes A."/>
            <person name="Elong R."/>
            <person name="Falk J."/>
            <person name="Farina A."/>
            <person name="Faro S."/>
            <person name="Ferguson D."/>
            <person name="Fisher S."/>
            <person name="Foley C.D."/>
            <person name="Franke A."/>
            <person name="Friedrich D."/>
            <person name="Gadbois L."/>
            <person name="Gearin G."/>
            <person name="Gearin C.R."/>
            <person name="Giannoukos G."/>
            <person name="Goode T."/>
            <person name="Graham J."/>
            <person name="Grandbois E."/>
            <person name="Grewal S."/>
            <person name="Gyaltsen K."/>
            <person name="Hafez N."/>
            <person name="Hagos B."/>
            <person name="Hall J."/>
            <person name="Henson C."/>
            <person name="Hollinger A."/>
            <person name="Honan T."/>
            <person name="Huard M.D."/>
            <person name="Hughes L."/>
            <person name="Hurhula B."/>
            <person name="Husby M.E."/>
            <person name="Kamat A."/>
            <person name="Kanga B."/>
            <person name="Kashin S."/>
            <person name="Khazanovich D."/>
            <person name="Kisner P."/>
            <person name="Lance K."/>
            <person name="Lara M."/>
            <person name="Lee W."/>
            <person name="Lennon N."/>
            <person name="Letendre F."/>
            <person name="LeVine R."/>
            <person name="Lipovsky A."/>
            <person name="Liu X."/>
            <person name="Liu J."/>
            <person name="Liu S."/>
            <person name="Lokyitsang T."/>
            <person name="Lokyitsang Y."/>
            <person name="Lubonja R."/>
            <person name="Lui A."/>
            <person name="MacDonald P."/>
            <person name="Magnisalis V."/>
            <person name="Maru K."/>
            <person name="Matthews C."/>
            <person name="McCusker W."/>
            <person name="McDonough S."/>
            <person name="Mehta T."/>
            <person name="Meldrim J."/>
            <person name="Meneus L."/>
            <person name="Mihai O."/>
            <person name="Mihalev A."/>
            <person name="Mihova T."/>
            <person name="Mittelman R."/>
            <person name="Mlenga V."/>
            <person name="Montmayeur A."/>
            <person name="Mulrain L."/>
            <person name="Navidi A."/>
            <person name="Naylor J."/>
            <person name="Negash T."/>
            <person name="Nguyen T."/>
            <person name="Nguyen N."/>
            <person name="Nicol R."/>
            <person name="Norbu C."/>
            <person name="Norbu N."/>
            <person name="Novod N."/>
            <person name="O'Neill B."/>
            <person name="Osman S."/>
            <person name="Markiewicz E."/>
            <person name="Oyono O.L."/>
            <person name="Patti C."/>
            <person name="Phunkhang P."/>
            <person name="Pierre F."/>
            <person name="Priest M."/>
            <person name="Raghuraman S."/>
            <person name="Rege F."/>
            <person name="Reyes R."/>
            <person name="Rise C."/>
            <person name="Rogov P."/>
            <person name="Ross K."/>
            <person name="Ryan E."/>
            <person name="Settipalli S."/>
            <person name="Shea T."/>
            <person name="Sherpa N."/>
            <person name="Shi L."/>
            <person name="Shih D."/>
            <person name="Sparrow T."/>
            <person name="Spaulding J."/>
            <person name="Stalker J."/>
            <person name="Stange-Thomann N."/>
            <person name="Stavropoulos S."/>
            <person name="Stone C."/>
            <person name="Strader C."/>
            <person name="Tesfaye S."/>
            <person name="Thomson T."/>
            <person name="Thoulutsang Y."/>
            <person name="Thoulutsang D."/>
            <person name="Topham K."/>
            <person name="Topping I."/>
            <person name="Tsamla T."/>
            <person name="Vassiliev H."/>
            <person name="Vo A."/>
            <person name="Wangchuk T."/>
            <person name="Wangdi T."/>
            <person name="Weiand M."/>
            <person name="Wilkinson J."/>
            <person name="Wilson A."/>
            <person name="Yadav S."/>
            <person name="Young G."/>
            <person name="Yu Q."/>
            <person name="Zembek L."/>
            <person name="Zhong D."/>
            <person name="Zimmer A."/>
            <person name="Zwirko Z."/>
            <person name="Jaffe D.B."/>
            <person name="Alvarez P."/>
            <person name="Brockman W."/>
            <person name="Butler J."/>
            <person name="Chin C."/>
            <person name="Gnerre S."/>
            <person name="Grabherr M."/>
            <person name="Kleber M."/>
            <person name="Mauceli E."/>
            <person name="MacCallum I."/>
        </authorList>
    </citation>
    <scope>NUCLEOTIDE SEQUENCE [LARGE SCALE GENOMIC DNA]</scope>
    <source>
        <strain evidence="2">Tai18E2 / Tucson 14021-0261.01</strain>
    </source>
</reference>
<protein>
    <submittedName>
        <fullName evidence="1">Uncharacterized protein, isoform A</fullName>
    </submittedName>
</protein>
<dbReference type="EMBL" id="CM000162">
    <property type="protein sequence ID" value="KRK05803.1"/>
    <property type="molecule type" value="Genomic_DNA"/>
</dbReference>
<evidence type="ECO:0000313" key="1">
    <source>
        <dbReference type="EMBL" id="KRK05803.1"/>
    </source>
</evidence>
<name>A0A0R1E960_DROYA</name>
<dbReference type="KEGG" id="dya:Dyak_GE29144"/>
<keyword evidence="2" id="KW-1185">Reference proteome</keyword>
<dbReference type="Proteomes" id="UP000002282">
    <property type="component" value="Chromosome X"/>
</dbReference>
<sequence>MSKLKPDIAVSRDTNPRIVVSCSGDSNHTGNRTTRIYFHCGGELELRPVLYSGVPTKLVANQVLPCLLNEHFTLPSSLASGQARNESGPISLLGHQGGRREGWRGPVNWQPAKAHALWRLRRPWSGASGDVGGWGGGEGSEYIVEI</sequence>